<keyword evidence="3" id="KW-1185">Reference proteome</keyword>
<protein>
    <recommendedName>
        <fullName evidence="1">AB hydrolase-1 domain-containing protein</fullName>
    </recommendedName>
</protein>
<dbReference type="InterPro" id="IPR000073">
    <property type="entry name" value="AB_hydrolase_1"/>
</dbReference>
<dbReference type="SUPFAM" id="SSF53474">
    <property type="entry name" value="alpha/beta-Hydrolases"/>
    <property type="match status" value="1"/>
</dbReference>
<name>A0ABR3A3R5_9AGAR</name>
<dbReference type="Gene3D" id="3.40.50.1820">
    <property type="entry name" value="alpha/beta hydrolase"/>
    <property type="match status" value="1"/>
</dbReference>
<dbReference type="EMBL" id="JBBXMP010000017">
    <property type="protein sequence ID" value="KAL0068612.1"/>
    <property type="molecule type" value="Genomic_DNA"/>
</dbReference>
<dbReference type="PANTHER" id="PTHR43798:SF33">
    <property type="entry name" value="HYDROLASE, PUTATIVE (AFU_ORTHOLOGUE AFUA_2G14860)-RELATED"/>
    <property type="match status" value="1"/>
</dbReference>
<evidence type="ECO:0000313" key="2">
    <source>
        <dbReference type="EMBL" id="KAL0068612.1"/>
    </source>
</evidence>
<dbReference type="InterPro" id="IPR029058">
    <property type="entry name" value="AB_hydrolase_fold"/>
</dbReference>
<dbReference type="Proteomes" id="UP001437256">
    <property type="component" value="Unassembled WGS sequence"/>
</dbReference>
<organism evidence="2 3">
    <name type="scientific">Marasmius tenuissimus</name>
    <dbReference type="NCBI Taxonomy" id="585030"/>
    <lineage>
        <taxon>Eukaryota</taxon>
        <taxon>Fungi</taxon>
        <taxon>Dikarya</taxon>
        <taxon>Basidiomycota</taxon>
        <taxon>Agaricomycotina</taxon>
        <taxon>Agaricomycetes</taxon>
        <taxon>Agaricomycetidae</taxon>
        <taxon>Agaricales</taxon>
        <taxon>Marasmiineae</taxon>
        <taxon>Marasmiaceae</taxon>
        <taxon>Marasmius</taxon>
    </lineage>
</organism>
<sequence>MPTIPVNTPSGTVHFSYTISTPREASAKTLEAGLPTLLFIHPAYFSSIVYHAQFNDPRLRRFNLVTFDLRCSGFTTGARVKAPYELEDIARDVVAFMNALRLPPCHIVGLGTGTVIAINLALHHASKCLSLCLLSPLGFPEYNPAIMEGVAQIHSLWKEGMANASNVDKSIIWDALSGLRQFGFNYMRGSSLGDALFQVWFTRALEIWGPDQESIDEFFETTLGFFSYEKTFTRSASELKGIRVPVKVIQGSENIINNWPAEYLDKMGELLQQAGIRFDGSLISHAPHVLCVDHSETLNPIIHDFVLKVCRTPVPPPPSHVASPWEEMLRGVGYAPEDETDDELIIHHPTKVYHNSLACSMRNGLHASDDSDYYSS</sequence>
<comment type="caution">
    <text evidence="2">The sequence shown here is derived from an EMBL/GenBank/DDBJ whole genome shotgun (WGS) entry which is preliminary data.</text>
</comment>
<evidence type="ECO:0000259" key="1">
    <source>
        <dbReference type="Pfam" id="PF00561"/>
    </source>
</evidence>
<dbReference type="PANTHER" id="PTHR43798">
    <property type="entry name" value="MONOACYLGLYCEROL LIPASE"/>
    <property type="match status" value="1"/>
</dbReference>
<gene>
    <name evidence="2" type="ORF">AAF712_004328</name>
</gene>
<proteinExistence type="predicted"/>
<feature type="domain" description="AB hydrolase-1" evidence="1">
    <location>
        <begin position="40"/>
        <end position="166"/>
    </location>
</feature>
<reference evidence="2 3" key="1">
    <citation type="submission" date="2024-05" db="EMBL/GenBank/DDBJ databases">
        <title>A draft genome resource for the thread blight pathogen Marasmius tenuissimus strain MS-2.</title>
        <authorList>
            <person name="Yulfo-Soto G.E."/>
            <person name="Baruah I.K."/>
            <person name="Amoako-Attah I."/>
            <person name="Bukari Y."/>
            <person name="Meinhardt L.W."/>
            <person name="Bailey B.A."/>
            <person name="Cohen S.P."/>
        </authorList>
    </citation>
    <scope>NUCLEOTIDE SEQUENCE [LARGE SCALE GENOMIC DNA]</scope>
    <source>
        <strain evidence="2 3">MS-2</strain>
    </source>
</reference>
<accession>A0ABR3A3R5</accession>
<evidence type="ECO:0000313" key="3">
    <source>
        <dbReference type="Proteomes" id="UP001437256"/>
    </source>
</evidence>
<dbReference type="InterPro" id="IPR050266">
    <property type="entry name" value="AB_hydrolase_sf"/>
</dbReference>
<dbReference type="Pfam" id="PF00561">
    <property type="entry name" value="Abhydrolase_1"/>
    <property type="match status" value="1"/>
</dbReference>